<feature type="compositionally biased region" description="Basic and acidic residues" evidence="1">
    <location>
        <begin position="2541"/>
        <end position="2550"/>
    </location>
</feature>
<feature type="compositionally biased region" description="Polar residues" evidence="1">
    <location>
        <begin position="182"/>
        <end position="198"/>
    </location>
</feature>
<evidence type="ECO:0008006" key="7">
    <source>
        <dbReference type="Google" id="ProtNLM"/>
    </source>
</evidence>
<feature type="region of interest" description="Disordered" evidence="1">
    <location>
        <begin position="2466"/>
        <end position="2488"/>
    </location>
</feature>
<evidence type="ECO:0000259" key="2">
    <source>
        <dbReference type="Pfam" id="PF14222"/>
    </source>
</evidence>
<sequence length="2780" mass="308312">MVPSQSVPDNPHETAKLPARVAARLDDDIEWDQTLRPWPFDPASPRHPAHPPEPPAEKAIPPPLHLALAASPRTLGPLSRSNAGGVVDQPLNSAKATSYGHHRQTSIVHGIQHSRNGSGASSSSNPLSPQMIAAAGLGLDRMDLQSAVARLEGDAGTPRPVVVVAAAAAAAAASAGHAANPNDGTYSMKRSPSANGVTPSGAAPLRRTERMHSKSRRDHPSRSSRHHRDEQKTVGEYALHVLFTSFIAQAEEKLNECITTPFDPEPQIDKICGPGVDPAFDQLIVALGHIASPKPKNLIDSMMLWRKSKSDAANEARAQLQQLRGHQPMTPLLRRNTEPVPVGPVVSNGSDGGLSGGGMLASRQEFVAQQERRSTVSIYILCRVLLEVICQSSLASITPEVEDKLESIIFGQLKIADSEQLLASPLKMANWNLFALLLGHMSEINFAGVTRRFIEDLDACLSERVAKSPTSLSGRDTNEGKVDLVLGGMKHLRIKISPEDAWEQSCDFLVSLGRLFARSHGQRVKTAFCQIIDLLLLGIASKASNSHLMHPRWTEVVAAVGPRLAQMFTKPRHWAVAFPLTATMLCVSSPDNFGTQWLQLILPLQTKAKDRLTKPLCLQVISRLVWTYLYRTNDTFQSVVRKLDDVIRLVLPPSKRSVVASDATITEPLIQIIRIIGFKYPEFCFRTVIFPLINAELFIANKELRVEQLDPDRIVVGIRAFLSIMSDLEKGEQGRPPFPQLYDPGAAAAAAAIAERFPASPMLAQPRSASLAASGPSTARESHVSRPVLTHVLTDGVREYYLRFCEILGKITIVCDNTFGGQAALDEKFGSPGPKTPISESFTFSRRDEHQTAADQKQAFYELLHVAVQALPRCLSVDIPFNSLINLLCTGTAHVQYNIAESSANSLKAIARQSHAQQVTMGFARFIFNFDDRYSTMSDGGMLGANHIENTLRLYVELLKIWIEEIRQKTRDAAGESEANGPDSRALKLDLSSVWAEVDQAEAHGLFFLCSQSRRVRYFAITVLRLIIDFDKALGKDTSEEKDGLRLIHVLENDSSQVMNFDDEHLSVAERSRLQRGLQNGNGRGALVELCTSDVTYDTTLWFKIFPNLMRVAFEKCPFAVTICRDLICNRVLQMYKPIVYLSEPARAPFHTGEGVHGNRPPPRSPTAQPESIVEQWKLYLIFACTTLADPGSAPQSIPKDAIQHARKSSKPASADRMVTARTLFKYLIPLLSATSASVRDAVVVAMGSINIHIYQTLLEELQGQVSRCNDEARARIHQRTNSSPRRNRTMDLIRTEITHVFKLTSHFLKDPLVYQSDFFLGILTAYAKDLKLFLMDGEVQTDWEFQKLRRYYCGLMESLFEGINRTKDPSRWMTFESRKSAFSLMEDWCGFSPNQNQVRAREDNMRQSLIDQQSLVERGTATAAMEIEKRNLRTAALSAMAALCGGPISFTTESGATLQFDIRRMLAWVEAIFNSGSDKMNVIGRRALKNLVVRNKEYPYLLEHCIARCYLADVSKVLESYFMVIVEVLQDHGDYPCPFWKLLALCLFTLGNDQSEVRSKSSALLRALEARQQRNSKIQDFDISVSDKTQAVYKLAQFEISKRLANQYTELAFHVISEFTLYFKDLQAAAQRNVVAVVLPWIQAIELTLDPNGGPTAQSYVLLANLLEITIKSGGALHNEVQALWQALATGPHPGNVRLVLDFITQLCLERREQNFVEYAKQIVVFLSTSSGAPGVKVVEFLLTQINPKAMVPVEKREMAQAPPDAGGLPYCADLAEALPVGTKQAGFSPGQLSLILLVDLMVSPVHLTQESVPLLLHVVAVLWDHYTPLVQEQAREMLVHLIHELVVSRVDDQADPARKGSIEELIDLVRRHDRSVVWSYEDSNGKVNDHENKVPPSMEYLTSEVVRTFEVSFPGIKEQWGRLSLTWATSCPVRHLACRSFQIFRCVLTSLDQYMLGDMLARLSNTIADEDPEIQAFSMEILTTLKTLIVKLDSERLITFPQLFWTTCACLESINEREFLEAVEMLDELIGKVDLRASNVRRLIADGQPSRWESQFEGLQPLLHKGLRSSLCWQPTLDIMDKLVKLPGDGLVGDDNRLFFALLANFPRFLDELERGGLGPEALNTAKILLSESDRQGLEGIGLVLDDLISDRFQSAEDLMNQLFGALREFYLPHMEFRMITFLIGLLTNSLSWVKVQTMRILCVVIPDIDMRNPEIAVHGSDLISPLLRLLQSEFCMGALEVLDNIMTMSGSHMDKQHLRMSMARLTSKAVRKEYERAQSLFGIPELSGWAIPVPARKTEATRANIHAAFYMCQSAEGSSTEATPTADVEFHSEDFPYGYFDSLERADTMLSDEARVVDVHPGDLVTKLDSLDDFFDEPASPHTDDDRRSSLTITEFAPEAYGTGTELYDEQILPILHLASNNNTSFQNGFADRPAAVFSRENASNTMTPGAFTVGGVAAPRPGLHARSITSPSAPPSHYPHDFASDDELVMSGFSDADDERIDLGSMDDDSFSLESTRGNGNQRRQRPRPSFLRLASRSRERQRDKAPPQPVPKISSKLYLTNIPGQGDPAASDSKAQAMYPPASSRQHHSDLVSFLDYAKRAGLDEKSSTFTGTRYEYLVAERLARYGFSLTRIGGASDFGIDLLGGWAVPSTSRTVRVLVQCKAGIQRAGPQFVRELEGSFVGAPPGWRGSGVLGLLVTERRATKGVRDALGRSRLPMGYFCCSGDGMVRQMLWNQRAEEEGLEGIDVAPRRGDGGEGVSEVVLVKNGEPLPFVE</sequence>
<dbReference type="GO" id="GO:0005938">
    <property type="term" value="C:cell cortex"/>
    <property type="evidence" value="ECO:0007669"/>
    <property type="project" value="TreeGrafter"/>
</dbReference>
<accession>A0A9P8QRV2</accession>
<dbReference type="Pfam" id="PF10356">
    <property type="entry name" value="RRG7"/>
    <property type="match status" value="2"/>
</dbReference>
<evidence type="ECO:0000313" key="5">
    <source>
        <dbReference type="EMBL" id="KAH6607618.1"/>
    </source>
</evidence>
<organism evidence="5 6">
    <name type="scientific">Trichoderma cornu-damae</name>
    <dbReference type="NCBI Taxonomy" id="654480"/>
    <lineage>
        <taxon>Eukaryota</taxon>
        <taxon>Fungi</taxon>
        <taxon>Dikarya</taxon>
        <taxon>Ascomycota</taxon>
        <taxon>Pezizomycotina</taxon>
        <taxon>Sordariomycetes</taxon>
        <taxon>Hypocreomycetidae</taxon>
        <taxon>Hypocreales</taxon>
        <taxon>Hypocreaceae</taxon>
        <taxon>Trichoderma</taxon>
    </lineage>
</organism>
<reference evidence="5" key="1">
    <citation type="submission" date="2021-08" db="EMBL/GenBank/DDBJ databases">
        <title>Chromosome-Level Trichoderma cornu-damae using Hi-C Data.</title>
        <authorList>
            <person name="Kim C.S."/>
        </authorList>
    </citation>
    <scope>NUCLEOTIDE SEQUENCE</scope>
    <source>
        <strain evidence="5">KA19-0412C</strain>
    </source>
</reference>
<feature type="domain" description="Cell morphogenesis central region" evidence="4">
    <location>
        <begin position="1785"/>
        <end position="1954"/>
    </location>
</feature>
<dbReference type="Proteomes" id="UP000827724">
    <property type="component" value="Unassembled WGS sequence"/>
</dbReference>
<name>A0A9P8QRV2_9HYPO</name>
<feature type="compositionally biased region" description="Basic residues" evidence="1">
    <location>
        <begin position="213"/>
        <end position="226"/>
    </location>
</feature>
<feature type="domain" description="Cell morphogenesis central region" evidence="4">
    <location>
        <begin position="1002"/>
        <end position="1481"/>
    </location>
</feature>
<dbReference type="Pfam" id="PF14222">
    <property type="entry name" value="MOR2-PAG1_N"/>
    <property type="match status" value="1"/>
</dbReference>
<feature type="compositionally biased region" description="Acidic residues" evidence="1">
    <location>
        <begin position="2503"/>
        <end position="2515"/>
    </location>
</feature>
<proteinExistence type="predicted"/>
<dbReference type="InterPro" id="IPR018828">
    <property type="entry name" value="RRG7"/>
</dbReference>
<dbReference type="InterPro" id="IPR025481">
    <property type="entry name" value="Cell_Morphogen_C"/>
</dbReference>
<comment type="caution">
    <text evidence="5">The sequence shown here is derived from an EMBL/GenBank/DDBJ whole genome shotgun (WGS) entry which is preliminary data.</text>
</comment>
<evidence type="ECO:0000259" key="4">
    <source>
        <dbReference type="Pfam" id="PF14228"/>
    </source>
</evidence>
<dbReference type="InterPro" id="IPR025614">
    <property type="entry name" value="Cell_morpho_N"/>
</dbReference>
<dbReference type="InterPro" id="IPR029473">
    <property type="entry name" value="MOR2-PAG1_mid"/>
</dbReference>
<feature type="region of interest" description="Disordered" evidence="1">
    <location>
        <begin position="2503"/>
        <end position="2589"/>
    </location>
</feature>
<evidence type="ECO:0000313" key="6">
    <source>
        <dbReference type="Proteomes" id="UP000827724"/>
    </source>
</evidence>
<evidence type="ECO:0000256" key="1">
    <source>
        <dbReference type="SAM" id="MobiDB-lite"/>
    </source>
</evidence>
<feature type="domain" description="Cell morphogenesis protein N-terminal" evidence="2">
    <location>
        <begin position="371"/>
        <end position="963"/>
    </location>
</feature>
<evidence type="ECO:0000259" key="3">
    <source>
        <dbReference type="Pfam" id="PF14225"/>
    </source>
</evidence>
<keyword evidence="6" id="KW-1185">Reference proteome</keyword>
<dbReference type="SUPFAM" id="SSF48371">
    <property type="entry name" value="ARM repeat"/>
    <property type="match status" value="2"/>
</dbReference>
<dbReference type="OrthoDB" id="6287725at2759"/>
<dbReference type="PANTHER" id="PTHR12295">
    <property type="entry name" value="FURRY-RELATED"/>
    <property type="match status" value="1"/>
</dbReference>
<dbReference type="GO" id="GO:0000902">
    <property type="term" value="P:cell morphogenesis"/>
    <property type="evidence" value="ECO:0007669"/>
    <property type="project" value="InterPro"/>
</dbReference>
<dbReference type="PANTHER" id="PTHR12295:SF30">
    <property type="entry name" value="PROTEIN FURRY"/>
    <property type="match status" value="1"/>
</dbReference>
<dbReference type="InterPro" id="IPR016024">
    <property type="entry name" value="ARM-type_fold"/>
</dbReference>
<dbReference type="Pfam" id="PF14228">
    <property type="entry name" value="MOR2-PAG1_mid"/>
    <property type="match status" value="3"/>
</dbReference>
<dbReference type="Pfam" id="PF14225">
    <property type="entry name" value="MOR2-PAG1_C"/>
    <property type="match status" value="1"/>
</dbReference>
<dbReference type="GO" id="GO:0030427">
    <property type="term" value="C:site of polarized growth"/>
    <property type="evidence" value="ECO:0007669"/>
    <property type="project" value="TreeGrafter"/>
</dbReference>
<protein>
    <recommendedName>
        <fullName evidence="7">Cell morphogenesis protein</fullName>
    </recommendedName>
</protein>
<feature type="region of interest" description="Disordered" evidence="1">
    <location>
        <begin position="34"/>
        <end position="59"/>
    </location>
</feature>
<dbReference type="EMBL" id="JAIWOZ010000003">
    <property type="protein sequence ID" value="KAH6607618.1"/>
    <property type="molecule type" value="Genomic_DNA"/>
</dbReference>
<feature type="domain" description="Cell morphogenesis protein C-terminal" evidence="3">
    <location>
        <begin position="2003"/>
        <end position="2253"/>
    </location>
</feature>
<dbReference type="InterPro" id="IPR039867">
    <property type="entry name" value="Furry/Tao3/Mor2"/>
</dbReference>
<feature type="domain" description="Cell morphogenesis central region" evidence="4">
    <location>
        <begin position="1484"/>
        <end position="1717"/>
    </location>
</feature>
<feature type="region of interest" description="Disordered" evidence="1">
    <location>
        <begin position="175"/>
        <end position="232"/>
    </location>
</feature>
<gene>
    <name evidence="5" type="ORF">Trco_003931</name>
</gene>